<dbReference type="SFLD" id="SFLDG01168">
    <property type="entry name" value="Ferric_reductase_subgroup_(FRE"/>
    <property type="match status" value="1"/>
</dbReference>
<dbReference type="SFLD" id="SFLDS00052">
    <property type="entry name" value="Ferric_Reductase_Domain"/>
    <property type="match status" value="1"/>
</dbReference>
<dbReference type="AlphaFoldDB" id="A0A395NGR4"/>
<comment type="subcellular location">
    <subcellularLocation>
        <location evidence="1">Membrane</location>
        <topology evidence="1">Multi-pass membrane protein</topology>
    </subcellularLocation>
</comment>
<dbReference type="PANTHER" id="PTHR32361">
    <property type="entry name" value="FERRIC/CUPRIC REDUCTASE TRANSMEMBRANE COMPONENT"/>
    <property type="match status" value="1"/>
</dbReference>
<dbReference type="STRING" id="490622.A0A395NGR4"/>
<dbReference type="SUPFAM" id="SSF52343">
    <property type="entry name" value="Ferredoxin reductase-like, C-terminal NADP-linked domain"/>
    <property type="match status" value="1"/>
</dbReference>
<dbReference type="InterPro" id="IPR039261">
    <property type="entry name" value="FNR_nucleotide-bd"/>
</dbReference>
<proteinExistence type="predicted"/>
<keyword evidence="12" id="KW-1185">Reference proteome</keyword>
<dbReference type="GO" id="GO:0015677">
    <property type="term" value="P:copper ion import"/>
    <property type="evidence" value="ECO:0007669"/>
    <property type="project" value="TreeGrafter"/>
</dbReference>
<keyword evidence="6 7" id="KW-0472">Membrane</keyword>
<dbReference type="InterPro" id="IPR051410">
    <property type="entry name" value="Ferric/Cupric_Reductase"/>
</dbReference>
<feature type="signal peptide" evidence="8">
    <location>
        <begin position="1"/>
        <end position="27"/>
    </location>
</feature>
<feature type="domain" description="Ferric oxidoreductase" evidence="10">
    <location>
        <begin position="307"/>
        <end position="425"/>
    </location>
</feature>
<feature type="transmembrane region" description="Helical" evidence="7">
    <location>
        <begin position="264"/>
        <end position="286"/>
    </location>
</feature>
<dbReference type="InterPro" id="IPR013130">
    <property type="entry name" value="Fe3_Rdtase_TM_dom"/>
</dbReference>
<keyword evidence="3 7" id="KW-0812">Transmembrane</keyword>
<evidence type="ECO:0000256" key="1">
    <source>
        <dbReference type="ARBA" id="ARBA00004141"/>
    </source>
</evidence>
<feature type="transmembrane region" description="Helical" evidence="7">
    <location>
        <begin position="298"/>
        <end position="320"/>
    </location>
</feature>
<feature type="transmembrane region" description="Helical" evidence="7">
    <location>
        <begin position="380"/>
        <end position="397"/>
    </location>
</feature>
<evidence type="ECO:0000256" key="4">
    <source>
        <dbReference type="ARBA" id="ARBA00022989"/>
    </source>
</evidence>
<evidence type="ECO:0000256" key="8">
    <source>
        <dbReference type="SAM" id="SignalP"/>
    </source>
</evidence>
<keyword evidence="8" id="KW-0732">Signal</keyword>
<evidence type="ECO:0000256" key="2">
    <source>
        <dbReference type="ARBA" id="ARBA00022448"/>
    </source>
</evidence>
<sequence>MELFRLCVAGLLLQAAAVLSMDSVSSGRPGYGFIGYGISMYHPPCAFGCKDSISPLLNCSTEGDDMGGMMMKRMSGMGDSGSNENLPSGDGWMVMAATAECKADDDYFLQTFAYCVNSRCPDVPIATLETFWARDALGRKTEQPSPKISYQVALQAAMASSPTRELNNSIILNYTAVVTDNQYIPNFNADSNFENAEVTHERYGLVLFLTGTIVPIGLSLLRFLPWPTWFVSRVNALLIDPPLVGSKHSTPIWDMGIMPTRGQALFIAYLWLINIVLSAVGYDTIWPHSWYQDKESEIAFYVANRVGILSFANLPLVVLYSGRNNVLLWLTNWSHSTFVLIHRWLAFICMLQACLHSVIYLQIYLTTEGEDYASESQLPYWYWGIIGTLSLVVLVVVSVHPVRQRVYEAFLASHIALAILALVGCLLHIFFRYQRQWGYETWIYMAAAIWAFDRLARLARTLGAGARRAYITVIDDDYYRVDIHGVSCTGHVYLHFPTLSTWRFWENHPFSVAGVTGGPVVVRDEDQEREQAVLSKPMHTGEKESVVYGGSNASPSDLDVPVTAARERKTEIGTTFFVRKHEGITALLHRQGSSFPAGIPVLVEASYGPGMTFLQDEEVVPTCEFPNILCIAGGVGVTAVLPILNRTNHLMHPIGATKLYWGVRTQPLVHAVEEMLGVGRNKGDVMKDVEEKLWGNVQVTVSVGQRLDLRTVIETELKSQRGGTTVVVCGPPEMADEVRCIVSGISRHATEKEPVARLAVECFSW</sequence>
<keyword evidence="4 7" id="KW-1133">Transmembrane helix</keyword>
<gene>
    <name evidence="11" type="ORF">TARUN_7265</name>
</gene>
<accession>A0A395NGR4</accession>
<dbReference type="OrthoDB" id="167398at2759"/>
<name>A0A395NGR4_TRIAR</name>
<evidence type="ECO:0000313" key="11">
    <source>
        <dbReference type="EMBL" id="RFU74983.1"/>
    </source>
</evidence>
<dbReference type="Pfam" id="PF01794">
    <property type="entry name" value="Ferric_reduct"/>
    <property type="match status" value="1"/>
</dbReference>
<evidence type="ECO:0000256" key="7">
    <source>
        <dbReference type="SAM" id="Phobius"/>
    </source>
</evidence>
<keyword evidence="2" id="KW-0813">Transport</keyword>
<evidence type="ECO:0000259" key="10">
    <source>
        <dbReference type="Pfam" id="PF01794"/>
    </source>
</evidence>
<comment type="caution">
    <text evidence="11">The sequence shown here is derived from an EMBL/GenBank/DDBJ whole genome shotgun (WGS) entry which is preliminary data.</text>
</comment>
<evidence type="ECO:0000256" key="3">
    <source>
        <dbReference type="ARBA" id="ARBA00022692"/>
    </source>
</evidence>
<feature type="transmembrane region" description="Helical" evidence="7">
    <location>
        <begin position="203"/>
        <end position="224"/>
    </location>
</feature>
<evidence type="ECO:0000259" key="9">
    <source>
        <dbReference type="Pfam" id="PF00175"/>
    </source>
</evidence>
<dbReference type="EMBL" id="PXOA01000485">
    <property type="protein sequence ID" value="RFU74983.1"/>
    <property type="molecule type" value="Genomic_DNA"/>
</dbReference>
<dbReference type="Gene3D" id="3.40.50.80">
    <property type="entry name" value="Nucleotide-binding domain of ferredoxin-NADP reductase (FNR) module"/>
    <property type="match status" value="1"/>
</dbReference>
<evidence type="ECO:0000313" key="12">
    <source>
        <dbReference type="Proteomes" id="UP000266272"/>
    </source>
</evidence>
<dbReference type="GO" id="GO:0005886">
    <property type="term" value="C:plasma membrane"/>
    <property type="evidence" value="ECO:0007669"/>
    <property type="project" value="TreeGrafter"/>
</dbReference>
<dbReference type="InterPro" id="IPR001433">
    <property type="entry name" value="OxRdtase_FAD/NAD-bd"/>
</dbReference>
<evidence type="ECO:0000256" key="5">
    <source>
        <dbReference type="ARBA" id="ARBA00023065"/>
    </source>
</evidence>
<organism evidence="11 12">
    <name type="scientific">Trichoderma arundinaceum</name>
    <dbReference type="NCBI Taxonomy" id="490622"/>
    <lineage>
        <taxon>Eukaryota</taxon>
        <taxon>Fungi</taxon>
        <taxon>Dikarya</taxon>
        <taxon>Ascomycota</taxon>
        <taxon>Pezizomycotina</taxon>
        <taxon>Sordariomycetes</taxon>
        <taxon>Hypocreomycetidae</taxon>
        <taxon>Hypocreales</taxon>
        <taxon>Hypocreaceae</taxon>
        <taxon>Trichoderma</taxon>
    </lineage>
</organism>
<evidence type="ECO:0000256" key="6">
    <source>
        <dbReference type="ARBA" id="ARBA00023136"/>
    </source>
</evidence>
<keyword evidence="5" id="KW-0406">Ion transport</keyword>
<dbReference type="Proteomes" id="UP000266272">
    <property type="component" value="Unassembled WGS sequence"/>
</dbReference>
<feature type="transmembrane region" description="Helical" evidence="7">
    <location>
        <begin position="409"/>
        <end position="430"/>
    </location>
</feature>
<dbReference type="GO" id="GO:0006879">
    <property type="term" value="P:intracellular iron ion homeostasis"/>
    <property type="evidence" value="ECO:0007669"/>
    <property type="project" value="TreeGrafter"/>
</dbReference>
<feature type="transmembrane region" description="Helical" evidence="7">
    <location>
        <begin position="341"/>
        <end position="360"/>
    </location>
</feature>
<feature type="domain" description="Oxidoreductase FAD/NAD(P)-binding" evidence="9">
    <location>
        <begin position="631"/>
        <end position="739"/>
    </location>
</feature>
<dbReference type="PANTHER" id="PTHR32361:SF9">
    <property type="entry name" value="FERRIC REDUCTASE TRANSMEMBRANE COMPONENT 3-RELATED"/>
    <property type="match status" value="1"/>
</dbReference>
<dbReference type="GO" id="GO:0000293">
    <property type="term" value="F:ferric-chelate reductase activity"/>
    <property type="evidence" value="ECO:0007669"/>
    <property type="project" value="TreeGrafter"/>
</dbReference>
<dbReference type="CDD" id="cd06186">
    <property type="entry name" value="NOX_Duox_like_FAD_NADP"/>
    <property type="match status" value="1"/>
</dbReference>
<reference evidence="11 12" key="1">
    <citation type="journal article" date="2018" name="PLoS Pathog.">
        <title>Evolution of structural diversity of trichothecenes, a family of toxins produced by plant pathogenic and entomopathogenic fungi.</title>
        <authorList>
            <person name="Proctor R.H."/>
            <person name="McCormick S.P."/>
            <person name="Kim H.S."/>
            <person name="Cardoza R.E."/>
            <person name="Stanley A.M."/>
            <person name="Lindo L."/>
            <person name="Kelly A."/>
            <person name="Brown D.W."/>
            <person name="Lee T."/>
            <person name="Vaughan M.M."/>
            <person name="Alexander N.J."/>
            <person name="Busman M."/>
            <person name="Gutierrez S."/>
        </authorList>
    </citation>
    <scope>NUCLEOTIDE SEQUENCE [LARGE SCALE GENOMIC DNA]</scope>
    <source>
        <strain evidence="11 12">IBT 40837</strain>
    </source>
</reference>
<protein>
    <submittedName>
        <fullName evidence="11">Ferric-chelate reductase fre2</fullName>
    </submittedName>
</protein>
<dbReference type="Pfam" id="PF00175">
    <property type="entry name" value="NAD_binding_1"/>
    <property type="match status" value="1"/>
</dbReference>
<feature type="chain" id="PRO_5017225751" evidence="8">
    <location>
        <begin position="28"/>
        <end position="765"/>
    </location>
</feature>
<dbReference type="GO" id="GO:0006826">
    <property type="term" value="P:iron ion transport"/>
    <property type="evidence" value="ECO:0007669"/>
    <property type="project" value="TreeGrafter"/>
</dbReference>